<reference evidence="3 4" key="1">
    <citation type="submission" date="2011-06" db="EMBL/GenBank/DDBJ databases">
        <title>The complete genome of Spirochaeta thermophila DSM 6578.</title>
        <authorList>
            <consortium name="US DOE Joint Genome Institute (JGI-PGF)"/>
            <person name="Lucas S."/>
            <person name="Lapidus A."/>
            <person name="Bruce D."/>
            <person name="Goodwin L."/>
            <person name="Pitluck S."/>
            <person name="Peters L."/>
            <person name="Kyrpides N."/>
            <person name="Mavromatis K."/>
            <person name="Ivanova N."/>
            <person name="Mikailova N."/>
            <person name="Pagani I."/>
            <person name="Chertkov O."/>
            <person name="Detter J.C."/>
            <person name="Tapia R."/>
            <person name="Han C."/>
            <person name="Land M."/>
            <person name="Hauser L."/>
            <person name="Markowitz V."/>
            <person name="Cheng J.-F."/>
            <person name="Hugenholtz P."/>
            <person name="Woyke T."/>
            <person name="Wu D."/>
            <person name="Spring S."/>
            <person name="Merkhoffer B."/>
            <person name="Schneider S."/>
            <person name="Klenk H.-P."/>
            <person name="Eisen J.A."/>
        </authorList>
    </citation>
    <scope>NUCLEOTIDE SEQUENCE [LARGE SCALE GENOMIC DNA]</scope>
    <source>
        <strain evidence="4">ATCC 700085 / DSM 6578 / Z-1203</strain>
    </source>
</reference>
<keyword evidence="1" id="KW-0560">Oxidoreductase</keyword>
<accession>G0GEI7</accession>
<dbReference type="PRINTS" id="PR00069">
    <property type="entry name" value="ALDKETRDTASE"/>
</dbReference>
<dbReference type="STRING" id="869211.Spith_0390"/>
<gene>
    <name evidence="3" type="ordered locus">Spith_0390</name>
</gene>
<dbReference type="InterPro" id="IPR020471">
    <property type="entry name" value="AKR"/>
</dbReference>
<dbReference type="Gene3D" id="3.20.20.100">
    <property type="entry name" value="NADP-dependent oxidoreductase domain"/>
    <property type="match status" value="1"/>
</dbReference>
<proteinExistence type="predicted"/>
<name>G0GEI7_WINT7</name>
<evidence type="ECO:0000313" key="4">
    <source>
        <dbReference type="Proteomes" id="UP000007254"/>
    </source>
</evidence>
<feature type="domain" description="NADP-dependent oxidoreductase" evidence="2">
    <location>
        <begin position="15"/>
        <end position="308"/>
    </location>
</feature>
<dbReference type="InterPro" id="IPR036812">
    <property type="entry name" value="NAD(P)_OxRdtase_dom_sf"/>
</dbReference>
<evidence type="ECO:0000259" key="2">
    <source>
        <dbReference type="Pfam" id="PF00248"/>
    </source>
</evidence>
<dbReference type="PANTHER" id="PTHR43364:SF4">
    <property type="entry name" value="NAD(P)-LINKED OXIDOREDUCTASE SUPERFAMILY PROTEIN"/>
    <property type="match status" value="1"/>
</dbReference>
<sequence>MEYAELMGTDIRISRIGMGCWGIAGGRTWGERDDRRSIDTLRAAYDRGISFFDTAYSYGNGYSEELVGKALGSLGDRVVIATKVGTGLSSPSEVERHCEESLRRLRRDWIDLYQLHWLLPGMPPLPEIIEAMWRLVKSGKVRAIGVCNLGKGQLALLPPEIPVVTNQLPYSLLWRAIEYEVMPASLERGMGILAYSPLMQGLLTGKFSSPEEVPEGRARSRLFSSSRPQAIHGEEGAEDLTFETIHRLSALARDLDIPLAHLAIAWVLQREGVASVLVGARTPDQVDANVGALAVRLSEEVLAELDTITAPLKERLGPNPDMWQTSGRIW</sequence>
<dbReference type="KEGG" id="stq:Spith_0390"/>
<keyword evidence="4" id="KW-1185">Reference proteome</keyword>
<dbReference type="AlphaFoldDB" id="G0GEI7"/>
<dbReference type="PANTHER" id="PTHR43364">
    <property type="entry name" value="NADH-SPECIFIC METHYLGLYOXAL REDUCTASE-RELATED"/>
    <property type="match status" value="1"/>
</dbReference>
<evidence type="ECO:0000313" key="3">
    <source>
        <dbReference type="EMBL" id="AEJ60675.1"/>
    </source>
</evidence>
<organism evidence="3 4">
    <name type="scientific">Winmispira thermophila (strain ATCC 700085 / DSM 6578 / Z-1203)</name>
    <name type="common">Spirochaeta thermophila</name>
    <dbReference type="NCBI Taxonomy" id="869211"/>
    <lineage>
        <taxon>Bacteria</taxon>
        <taxon>Pseudomonadati</taxon>
        <taxon>Spirochaetota</taxon>
        <taxon>Spirochaetia</taxon>
        <taxon>Winmispirales</taxon>
        <taxon>Winmispiraceae</taxon>
        <taxon>Winmispira</taxon>
    </lineage>
</organism>
<dbReference type="Pfam" id="PF00248">
    <property type="entry name" value="Aldo_ket_red"/>
    <property type="match status" value="1"/>
</dbReference>
<dbReference type="EMBL" id="CP002903">
    <property type="protein sequence ID" value="AEJ60675.1"/>
    <property type="molecule type" value="Genomic_DNA"/>
</dbReference>
<dbReference type="SUPFAM" id="SSF51430">
    <property type="entry name" value="NAD(P)-linked oxidoreductase"/>
    <property type="match status" value="1"/>
</dbReference>
<dbReference type="GO" id="GO:0016491">
    <property type="term" value="F:oxidoreductase activity"/>
    <property type="evidence" value="ECO:0007669"/>
    <property type="project" value="UniProtKB-KW"/>
</dbReference>
<evidence type="ECO:0000256" key="1">
    <source>
        <dbReference type="ARBA" id="ARBA00023002"/>
    </source>
</evidence>
<dbReference type="InterPro" id="IPR023210">
    <property type="entry name" value="NADP_OxRdtase_dom"/>
</dbReference>
<protein>
    <submittedName>
        <fullName evidence="3">Aldo/keto reductase</fullName>
    </submittedName>
</protein>
<dbReference type="HOGENOM" id="CLU_023205_2_3_12"/>
<dbReference type="Proteomes" id="UP000007254">
    <property type="component" value="Chromosome"/>
</dbReference>
<dbReference type="OrthoDB" id="9804790at2"/>
<dbReference type="RefSeq" id="WP_014624073.1">
    <property type="nucleotide sequence ID" value="NC_017583.1"/>
</dbReference>
<dbReference type="CDD" id="cd19085">
    <property type="entry name" value="AKR_AKR11B3"/>
    <property type="match status" value="1"/>
</dbReference>
<dbReference type="InterPro" id="IPR050523">
    <property type="entry name" value="AKR_Detox_Biosynth"/>
</dbReference>